<comment type="similarity">
    <text evidence="2">Belongs to the FPP/GGPP synthase family.</text>
</comment>
<protein>
    <submittedName>
        <fullName evidence="8">Putative hexaprenyl pyrophosphate synthase, mitochondrial</fullName>
    </submittedName>
</protein>
<dbReference type="PROSITE" id="PS00723">
    <property type="entry name" value="POLYPRENYL_SYNTHASE_1"/>
    <property type="match status" value="1"/>
</dbReference>
<evidence type="ECO:0000256" key="4">
    <source>
        <dbReference type="ARBA" id="ARBA00022723"/>
    </source>
</evidence>
<sequence length="563" mass="62501">MSNIMKSLTSALGKLLGSLPDPTKTRPLARFALKNLSLAPSMQSEIPSRSSIYPKKTPSIEYMKASPNSSSTSLSKEKNQESIQPNDFDKKKLEDNSSFFYTGHLDLGSQRLLIEWIKEPIIASTIDNTNFRNPKYDGIKSFEYSLSEASELVKNDINKIDPLSLVASELGGITDNISRILETGNPTLSKVARHYFQATGKQIRPLVVLLMSQVVNGLALESHSTSQITSDFAFIDRSVPENLDSDKESMIRDSIIRLALSQSLNKDLYNPTINMNNNVILPTQRRLAEITELIHTASLVHDDIIDGSDTRRGIPTSHQVFGNKMSVLAGDFLLARASVSLARLRNPEVVELLATVIMDLVEGEFKQLKNINSDGSNLQYSDLNAPNEDSFKYYIQKTYLKTSSLFAKSLRASAVLGNASDEYVEMAYIFGRNLGTAFQVHSFNFTFTIKMALVDDLLDFTSSQKQTGKPVGADLNLGIATAPVLYAWQEFPELGVLIKRKFSEINDPQTALLLVQKSQGIAKTRQLIQSYAERAMAALSLFPPSPSRQALLQLTHSLIYRTK</sequence>
<proteinExistence type="inferred from homology"/>
<dbReference type="EMBL" id="LSSL01000694">
    <property type="protein sequence ID" value="OLY83930.1"/>
    <property type="molecule type" value="Genomic_DNA"/>
</dbReference>
<dbReference type="OrthoDB" id="9927103at2759"/>
<dbReference type="AlphaFoldDB" id="A0A1R0H451"/>
<dbReference type="Gene3D" id="1.10.600.10">
    <property type="entry name" value="Farnesyl Diphosphate Synthase"/>
    <property type="match status" value="1"/>
</dbReference>
<dbReference type="STRING" id="133383.A0A1R0H451"/>
<keyword evidence="9" id="KW-1185">Reference proteome</keyword>
<accession>A0A1R0H451</accession>
<dbReference type="CDD" id="cd00685">
    <property type="entry name" value="Trans_IPPS_HT"/>
    <property type="match status" value="1"/>
</dbReference>
<evidence type="ECO:0000256" key="6">
    <source>
        <dbReference type="ARBA" id="ARBA00023229"/>
    </source>
</evidence>
<organism evidence="8 9">
    <name type="scientific">Smittium mucronatum</name>
    <dbReference type="NCBI Taxonomy" id="133383"/>
    <lineage>
        <taxon>Eukaryota</taxon>
        <taxon>Fungi</taxon>
        <taxon>Fungi incertae sedis</taxon>
        <taxon>Zoopagomycota</taxon>
        <taxon>Kickxellomycotina</taxon>
        <taxon>Harpellomycetes</taxon>
        <taxon>Harpellales</taxon>
        <taxon>Legeriomycetaceae</taxon>
        <taxon>Smittium</taxon>
    </lineage>
</organism>
<dbReference type="InterPro" id="IPR008949">
    <property type="entry name" value="Isoprenoid_synthase_dom_sf"/>
</dbReference>
<evidence type="ECO:0000256" key="1">
    <source>
        <dbReference type="ARBA" id="ARBA00001946"/>
    </source>
</evidence>
<dbReference type="GO" id="GO:0046872">
    <property type="term" value="F:metal ion binding"/>
    <property type="evidence" value="ECO:0007669"/>
    <property type="project" value="UniProtKB-KW"/>
</dbReference>
<evidence type="ECO:0000313" key="8">
    <source>
        <dbReference type="EMBL" id="OLY83930.1"/>
    </source>
</evidence>
<dbReference type="GO" id="GO:0006744">
    <property type="term" value="P:ubiquinone biosynthetic process"/>
    <property type="evidence" value="ECO:0007669"/>
    <property type="project" value="TreeGrafter"/>
</dbReference>
<comment type="cofactor">
    <cofactor evidence="1">
        <name>Mg(2+)</name>
        <dbReference type="ChEBI" id="CHEBI:18420"/>
    </cofactor>
</comment>
<dbReference type="GO" id="GO:0004659">
    <property type="term" value="F:prenyltransferase activity"/>
    <property type="evidence" value="ECO:0007669"/>
    <property type="project" value="InterPro"/>
</dbReference>
<evidence type="ECO:0000256" key="7">
    <source>
        <dbReference type="SAM" id="MobiDB-lite"/>
    </source>
</evidence>
<keyword evidence="3" id="KW-0808">Transferase</keyword>
<dbReference type="GO" id="GO:1990234">
    <property type="term" value="C:transferase complex"/>
    <property type="evidence" value="ECO:0007669"/>
    <property type="project" value="TreeGrafter"/>
</dbReference>
<dbReference type="GO" id="GO:0008299">
    <property type="term" value="P:isoprenoid biosynthetic process"/>
    <property type="evidence" value="ECO:0007669"/>
    <property type="project" value="UniProtKB-KW"/>
</dbReference>
<dbReference type="SUPFAM" id="SSF48576">
    <property type="entry name" value="Terpenoid synthases"/>
    <property type="match status" value="1"/>
</dbReference>
<keyword evidence="6" id="KW-0414">Isoprene biosynthesis</keyword>
<gene>
    <name evidence="8" type="ORF">AYI68_g1918</name>
</gene>
<dbReference type="PANTHER" id="PTHR12001">
    <property type="entry name" value="GERANYLGERANYL PYROPHOSPHATE SYNTHASE"/>
    <property type="match status" value="1"/>
</dbReference>
<dbReference type="SFLD" id="SFLDS00005">
    <property type="entry name" value="Isoprenoid_Synthase_Type_I"/>
    <property type="match status" value="1"/>
</dbReference>
<keyword evidence="4" id="KW-0479">Metal-binding</keyword>
<dbReference type="PANTHER" id="PTHR12001:SF69">
    <property type="entry name" value="ALL TRANS-POLYPRENYL-DIPHOSPHATE SYNTHASE PDSS1"/>
    <property type="match status" value="1"/>
</dbReference>
<reference evidence="8 9" key="1">
    <citation type="journal article" date="2016" name="Mol. Biol. Evol.">
        <title>Genome-Wide Survey of Gut Fungi (Harpellales) Reveals the First Horizontally Transferred Ubiquitin Gene from a Mosquito Host.</title>
        <authorList>
            <person name="Wang Y."/>
            <person name="White M.M."/>
            <person name="Kvist S."/>
            <person name="Moncalvo J.M."/>
        </authorList>
    </citation>
    <scope>NUCLEOTIDE SEQUENCE [LARGE SCALE GENOMIC DNA]</scope>
    <source>
        <strain evidence="8 9">ALG-7-W6</strain>
    </source>
</reference>
<keyword evidence="5" id="KW-0460">Magnesium</keyword>
<comment type="caution">
    <text evidence="8">The sequence shown here is derived from an EMBL/GenBank/DDBJ whole genome shotgun (WGS) entry which is preliminary data.</text>
</comment>
<evidence type="ECO:0000256" key="5">
    <source>
        <dbReference type="ARBA" id="ARBA00022842"/>
    </source>
</evidence>
<dbReference type="Pfam" id="PF00348">
    <property type="entry name" value="polyprenyl_synt"/>
    <property type="match status" value="1"/>
</dbReference>
<evidence type="ECO:0000313" key="9">
    <source>
        <dbReference type="Proteomes" id="UP000187455"/>
    </source>
</evidence>
<dbReference type="Proteomes" id="UP000187455">
    <property type="component" value="Unassembled WGS sequence"/>
</dbReference>
<name>A0A1R0H451_9FUNG</name>
<evidence type="ECO:0000256" key="2">
    <source>
        <dbReference type="ARBA" id="ARBA00006706"/>
    </source>
</evidence>
<evidence type="ECO:0000256" key="3">
    <source>
        <dbReference type="ARBA" id="ARBA00022679"/>
    </source>
</evidence>
<dbReference type="InterPro" id="IPR000092">
    <property type="entry name" value="Polyprenyl_synt"/>
</dbReference>
<dbReference type="InterPro" id="IPR033749">
    <property type="entry name" value="Polyprenyl_synt_CS"/>
</dbReference>
<feature type="region of interest" description="Disordered" evidence="7">
    <location>
        <begin position="61"/>
        <end position="90"/>
    </location>
</feature>